<dbReference type="Proteomes" id="UP000265520">
    <property type="component" value="Unassembled WGS sequence"/>
</dbReference>
<dbReference type="AlphaFoldDB" id="A0A392Q5I1"/>
<proteinExistence type="predicted"/>
<gene>
    <name evidence="1" type="ORF">A2U01_0039961</name>
</gene>
<comment type="caution">
    <text evidence="1">The sequence shown here is derived from an EMBL/GenBank/DDBJ whole genome shotgun (WGS) entry which is preliminary data.</text>
</comment>
<feature type="non-terminal residue" evidence="1">
    <location>
        <position position="103"/>
    </location>
</feature>
<evidence type="ECO:0000313" key="2">
    <source>
        <dbReference type="Proteomes" id="UP000265520"/>
    </source>
</evidence>
<name>A0A392Q5I1_9FABA</name>
<accession>A0A392Q5I1</accession>
<sequence length="103" mass="11664">MGDHSRREFSFVIENMVDFDSFKANNLDIKPFFEKQGWITFTRLNGPVYPLLVRDFWLHATVVDGGLVGQKEIHSTIMGMDVVITQDVIAHVIGAPNEGIFEP</sequence>
<organism evidence="1 2">
    <name type="scientific">Trifolium medium</name>
    <dbReference type="NCBI Taxonomy" id="97028"/>
    <lineage>
        <taxon>Eukaryota</taxon>
        <taxon>Viridiplantae</taxon>
        <taxon>Streptophyta</taxon>
        <taxon>Embryophyta</taxon>
        <taxon>Tracheophyta</taxon>
        <taxon>Spermatophyta</taxon>
        <taxon>Magnoliopsida</taxon>
        <taxon>eudicotyledons</taxon>
        <taxon>Gunneridae</taxon>
        <taxon>Pentapetalae</taxon>
        <taxon>rosids</taxon>
        <taxon>fabids</taxon>
        <taxon>Fabales</taxon>
        <taxon>Fabaceae</taxon>
        <taxon>Papilionoideae</taxon>
        <taxon>50 kb inversion clade</taxon>
        <taxon>NPAAA clade</taxon>
        <taxon>Hologalegina</taxon>
        <taxon>IRL clade</taxon>
        <taxon>Trifolieae</taxon>
        <taxon>Trifolium</taxon>
    </lineage>
</organism>
<evidence type="ECO:0000313" key="1">
    <source>
        <dbReference type="EMBL" id="MCI18806.1"/>
    </source>
</evidence>
<protein>
    <submittedName>
        <fullName evidence="1">Uncharacterized protein</fullName>
    </submittedName>
</protein>
<reference evidence="1 2" key="1">
    <citation type="journal article" date="2018" name="Front. Plant Sci.">
        <title>Red Clover (Trifolium pratense) and Zigzag Clover (T. medium) - A Picture of Genomic Similarities and Differences.</title>
        <authorList>
            <person name="Dluhosova J."/>
            <person name="Istvanek J."/>
            <person name="Nedelnik J."/>
            <person name="Repkova J."/>
        </authorList>
    </citation>
    <scope>NUCLEOTIDE SEQUENCE [LARGE SCALE GENOMIC DNA]</scope>
    <source>
        <strain evidence="2">cv. 10/8</strain>
        <tissue evidence="1">Leaf</tissue>
    </source>
</reference>
<keyword evidence="2" id="KW-1185">Reference proteome</keyword>
<dbReference type="EMBL" id="LXQA010111901">
    <property type="protein sequence ID" value="MCI18806.1"/>
    <property type="molecule type" value="Genomic_DNA"/>
</dbReference>